<organism evidence="1 2">
    <name type="scientific">Streptomyces violascens</name>
    <dbReference type="NCBI Taxonomy" id="67381"/>
    <lineage>
        <taxon>Bacteria</taxon>
        <taxon>Bacillati</taxon>
        <taxon>Actinomycetota</taxon>
        <taxon>Actinomycetes</taxon>
        <taxon>Kitasatosporales</taxon>
        <taxon>Streptomycetaceae</taxon>
        <taxon>Streptomyces</taxon>
    </lineage>
</organism>
<protein>
    <submittedName>
        <fullName evidence="1">Uncharacterized protein</fullName>
    </submittedName>
</protein>
<gene>
    <name evidence="1" type="ORF">Sviol_02340</name>
</gene>
<dbReference type="EMBL" id="BNDY01000002">
    <property type="protein sequence ID" value="GHI35826.1"/>
    <property type="molecule type" value="Genomic_DNA"/>
</dbReference>
<dbReference type="Proteomes" id="UP001050808">
    <property type="component" value="Unassembled WGS sequence"/>
</dbReference>
<evidence type="ECO:0000313" key="2">
    <source>
        <dbReference type="Proteomes" id="UP001050808"/>
    </source>
</evidence>
<sequence>MHLCRAPLGAVGIRAEASGAAVVGEPLPDRLVERGGVPGRGQGAGLGEVRAGRGEFSANWASAVSHTIPSASNSSACSPLICPARSAGC</sequence>
<keyword evidence="2" id="KW-1185">Reference proteome</keyword>
<accession>A0ABQ3QEY1</accession>
<proteinExistence type="predicted"/>
<dbReference type="RefSeq" id="WP_189970868.1">
    <property type="nucleotide sequence ID" value="NZ_BMUA01000040.1"/>
</dbReference>
<reference evidence="1" key="1">
    <citation type="submission" date="2024-05" db="EMBL/GenBank/DDBJ databases">
        <title>Whole genome shotgun sequence of Streptomyces violascens NBRC 12920.</title>
        <authorList>
            <person name="Komaki H."/>
            <person name="Tamura T."/>
        </authorList>
    </citation>
    <scope>NUCLEOTIDE SEQUENCE</scope>
    <source>
        <strain evidence="1">NBRC 12920</strain>
    </source>
</reference>
<name>A0ABQ3QEY1_9ACTN</name>
<comment type="caution">
    <text evidence="1">The sequence shown here is derived from an EMBL/GenBank/DDBJ whole genome shotgun (WGS) entry which is preliminary data.</text>
</comment>
<evidence type="ECO:0000313" key="1">
    <source>
        <dbReference type="EMBL" id="GHI35826.1"/>
    </source>
</evidence>